<sequence length="384" mass="38888">MRIFGGIIGGVALAGLPLAAAAQSVEEYRLPAPTATPTTRAPGPVDPDNPVVMTPRPAAAATANPAPAATPTPTPSTRATPAATAPARTASPAPRPAPGPATPAQATPTPTGTPLTLPTSDAPAGAALPALPAELTPAPSTAPTAAAPMPGAPVDWLPWAAALAAVLAALGGLLFWWRRRAKDSAAAVDFEPPVVDRPLASPAAPAAEPDAAPLPEPAFAAPPPMLEIALEAKRLNASLMATTLTYAVRITNNAAIPLSALAIEGDMISAHASLPPEQQIANAAQRLELRHAHVALAPGESAEFTGDIRLPLAAITPIRAGDAAYFVPLARFRVEAAATGDIPLTAAQTFVIGELPEQPGAALRPFRLDLGPRTYSRIGQRAVN</sequence>
<keyword evidence="2" id="KW-0812">Transmembrane</keyword>
<evidence type="ECO:0000256" key="3">
    <source>
        <dbReference type="SAM" id="SignalP"/>
    </source>
</evidence>
<organism evidence="4 5">
    <name type="scientific">Novosphingobium arvoryzae</name>
    <dbReference type="NCBI Taxonomy" id="1256514"/>
    <lineage>
        <taxon>Bacteria</taxon>
        <taxon>Pseudomonadati</taxon>
        <taxon>Pseudomonadota</taxon>
        <taxon>Alphaproteobacteria</taxon>
        <taxon>Sphingomonadales</taxon>
        <taxon>Sphingomonadaceae</taxon>
        <taxon>Novosphingobium</taxon>
    </lineage>
</organism>
<reference evidence="4" key="2">
    <citation type="submission" date="2020-09" db="EMBL/GenBank/DDBJ databases">
        <authorList>
            <person name="Sun Q."/>
            <person name="Kim S."/>
        </authorList>
    </citation>
    <scope>NUCLEOTIDE SEQUENCE</scope>
    <source>
        <strain evidence="4">KCTC 32422</strain>
    </source>
</reference>
<evidence type="ECO:0000313" key="4">
    <source>
        <dbReference type="EMBL" id="GGZ92261.1"/>
    </source>
</evidence>
<protein>
    <recommendedName>
        <fullName evidence="6">LPXTG cell wall anchor domain-containing protein</fullName>
    </recommendedName>
</protein>
<accession>A0A918VE43</accession>
<feature type="transmembrane region" description="Helical" evidence="2">
    <location>
        <begin position="156"/>
        <end position="177"/>
    </location>
</feature>
<feature type="signal peptide" evidence="3">
    <location>
        <begin position="1"/>
        <end position="22"/>
    </location>
</feature>
<dbReference type="RefSeq" id="WP_189539294.1">
    <property type="nucleotide sequence ID" value="NZ_BMZD01000002.1"/>
</dbReference>
<reference evidence="4" key="1">
    <citation type="journal article" date="2014" name="Int. J. Syst. Evol. Microbiol.">
        <title>Complete genome sequence of Corynebacterium casei LMG S-19264T (=DSM 44701T), isolated from a smear-ripened cheese.</title>
        <authorList>
            <consortium name="US DOE Joint Genome Institute (JGI-PGF)"/>
            <person name="Walter F."/>
            <person name="Albersmeier A."/>
            <person name="Kalinowski J."/>
            <person name="Ruckert C."/>
        </authorList>
    </citation>
    <scope>NUCLEOTIDE SEQUENCE</scope>
    <source>
        <strain evidence="4">KCTC 32422</strain>
    </source>
</reference>
<evidence type="ECO:0008006" key="6">
    <source>
        <dbReference type="Google" id="ProtNLM"/>
    </source>
</evidence>
<keyword evidence="5" id="KW-1185">Reference proteome</keyword>
<evidence type="ECO:0000313" key="5">
    <source>
        <dbReference type="Proteomes" id="UP000634139"/>
    </source>
</evidence>
<feature type="compositionally biased region" description="Low complexity" evidence="1">
    <location>
        <begin position="75"/>
        <end position="92"/>
    </location>
</feature>
<proteinExistence type="predicted"/>
<gene>
    <name evidence="4" type="ORF">GCM10011617_09660</name>
</gene>
<feature type="chain" id="PRO_5037310064" description="LPXTG cell wall anchor domain-containing protein" evidence="3">
    <location>
        <begin position="23"/>
        <end position="384"/>
    </location>
</feature>
<keyword evidence="2" id="KW-1133">Transmembrane helix</keyword>
<keyword evidence="3" id="KW-0732">Signal</keyword>
<feature type="compositionally biased region" description="Low complexity" evidence="1">
    <location>
        <begin position="32"/>
        <end position="42"/>
    </location>
</feature>
<evidence type="ECO:0000256" key="1">
    <source>
        <dbReference type="SAM" id="MobiDB-lite"/>
    </source>
</evidence>
<name>A0A918VE43_9SPHN</name>
<feature type="region of interest" description="Disordered" evidence="1">
    <location>
        <begin position="32"/>
        <end position="126"/>
    </location>
</feature>
<dbReference type="Proteomes" id="UP000634139">
    <property type="component" value="Unassembled WGS sequence"/>
</dbReference>
<comment type="caution">
    <text evidence="4">The sequence shown here is derived from an EMBL/GenBank/DDBJ whole genome shotgun (WGS) entry which is preliminary data.</text>
</comment>
<keyword evidence="2" id="KW-0472">Membrane</keyword>
<feature type="compositionally biased region" description="Low complexity" evidence="1">
    <location>
        <begin position="54"/>
        <end position="67"/>
    </location>
</feature>
<dbReference type="AlphaFoldDB" id="A0A918VE43"/>
<dbReference type="EMBL" id="BMZD01000002">
    <property type="protein sequence ID" value="GGZ92261.1"/>
    <property type="molecule type" value="Genomic_DNA"/>
</dbReference>
<feature type="compositionally biased region" description="Low complexity" evidence="1">
    <location>
        <begin position="102"/>
        <end position="126"/>
    </location>
</feature>
<evidence type="ECO:0000256" key="2">
    <source>
        <dbReference type="SAM" id="Phobius"/>
    </source>
</evidence>